<dbReference type="Pfam" id="PF02365">
    <property type="entry name" value="NAM"/>
    <property type="match status" value="1"/>
</dbReference>
<keyword evidence="4" id="KW-0539">Nucleus</keyword>
<dbReference type="PANTHER" id="PTHR31719:SF94">
    <property type="entry name" value="PROTEIN ATAF2"/>
    <property type="match status" value="1"/>
</dbReference>
<evidence type="ECO:0000256" key="2">
    <source>
        <dbReference type="ARBA" id="ARBA00023125"/>
    </source>
</evidence>
<sequence length="163" mass="19035">MPRECGETAWYFFSLRDRKYPKGNSPSRSAGRGYWKATGRDKDIFSNGIKLGARETLVFFIKMGKEEDSVKTNWIMQEYRLESKNPRQRMSVKDMKLDDWVLCKIYHRNGHSLKSSKKEDHTVQTSDPTLESDEKEIMSPSQMQNQNNHIDTTAPMQLNNNTH</sequence>
<keyword evidence="3" id="KW-0804">Transcription</keyword>
<proteinExistence type="predicted"/>
<gene>
    <name evidence="7" type="ORF">IFM89_006031</name>
</gene>
<keyword evidence="1" id="KW-0805">Transcription regulation</keyword>
<feature type="domain" description="NAC" evidence="6">
    <location>
        <begin position="1"/>
        <end position="108"/>
    </location>
</feature>
<organism evidence="7 8">
    <name type="scientific">Coptis chinensis</name>
    <dbReference type="NCBI Taxonomy" id="261450"/>
    <lineage>
        <taxon>Eukaryota</taxon>
        <taxon>Viridiplantae</taxon>
        <taxon>Streptophyta</taxon>
        <taxon>Embryophyta</taxon>
        <taxon>Tracheophyta</taxon>
        <taxon>Spermatophyta</taxon>
        <taxon>Magnoliopsida</taxon>
        <taxon>Ranunculales</taxon>
        <taxon>Ranunculaceae</taxon>
        <taxon>Coptidoideae</taxon>
        <taxon>Coptis</taxon>
    </lineage>
</organism>
<evidence type="ECO:0000256" key="1">
    <source>
        <dbReference type="ARBA" id="ARBA00023015"/>
    </source>
</evidence>
<feature type="compositionally biased region" description="Polar residues" evidence="5">
    <location>
        <begin position="139"/>
        <end position="163"/>
    </location>
</feature>
<keyword evidence="2" id="KW-0238">DNA-binding</keyword>
<dbReference type="Proteomes" id="UP000631114">
    <property type="component" value="Unassembled WGS sequence"/>
</dbReference>
<evidence type="ECO:0000256" key="5">
    <source>
        <dbReference type="SAM" id="MobiDB-lite"/>
    </source>
</evidence>
<evidence type="ECO:0000256" key="4">
    <source>
        <dbReference type="ARBA" id="ARBA00023242"/>
    </source>
</evidence>
<dbReference type="EMBL" id="JADFTS010000004">
    <property type="protein sequence ID" value="KAF9608104.1"/>
    <property type="molecule type" value="Genomic_DNA"/>
</dbReference>
<dbReference type="InterPro" id="IPR003441">
    <property type="entry name" value="NAC-dom"/>
</dbReference>
<accession>A0A835I069</accession>
<reference evidence="7 8" key="1">
    <citation type="submission" date="2020-10" db="EMBL/GenBank/DDBJ databases">
        <title>The Coptis chinensis genome and diversification of protoberbering-type alkaloids.</title>
        <authorList>
            <person name="Wang B."/>
            <person name="Shu S."/>
            <person name="Song C."/>
            <person name="Liu Y."/>
        </authorList>
    </citation>
    <scope>NUCLEOTIDE SEQUENCE [LARGE SCALE GENOMIC DNA]</scope>
    <source>
        <strain evidence="7">HL-2020</strain>
        <tissue evidence="7">Leaf</tissue>
    </source>
</reference>
<evidence type="ECO:0000259" key="6">
    <source>
        <dbReference type="PROSITE" id="PS51005"/>
    </source>
</evidence>
<protein>
    <recommendedName>
        <fullName evidence="6">NAC domain-containing protein</fullName>
    </recommendedName>
</protein>
<name>A0A835I069_9MAGN</name>
<dbReference type="GO" id="GO:0006355">
    <property type="term" value="P:regulation of DNA-templated transcription"/>
    <property type="evidence" value="ECO:0007669"/>
    <property type="project" value="InterPro"/>
</dbReference>
<evidence type="ECO:0000313" key="8">
    <source>
        <dbReference type="Proteomes" id="UP000631114"/>
    </source>
</evidence>
<dbReference type="PANTHER" id="PTHR31719">
    <property type="entry name" value="NAC TRANSCRIPTION FACTOR 56"/>
    <property type="match status" value="1"/>
</dbReference>
<evidence type="ECO:0000313" key="7">
    <source>
        <dbReference type="EMBL" id="KAF9608104.1"/>
    </source>
</evidence>
<comment type="caution">
    <text evidence="7">The sequence shown here is derived from an EMBL/GenBank/DDBJ whole genome shotgun (WGS) entry which is preliminary data.</text>
</comment>
<dbReference type="InterPro" id="IPR036093">
    <property type="entry name" value="NAC_dom_sf"/>
</dbReference>
<keyword evidence="8" id="KW-1185">Reference proteome</keyword>
<evidence type="ECO:0000256" key="3">
    <source>
        <dbReference type="ARBA" id="ARBA00023163"/>
    </source>
</evidence>
<dbReference type="SUPFAM" id="SSF101941">
    <property type="entry name" value="NAC domain"/>
    <property type="match status" value="1"/>
</dbReference>
<dbReference type="AlphaFoldDB" id="A0A835I069"/>
<dbReference type="GO" id="GO:0003677">
    <property type="term" value="F:DNA binding"/>
    <property type="evidence" value="ECO:0007669"/>
    <property type="project" value="UniProtKB-KW"/>
</dbReference>
<dbReference type="Gene3D" id="2.170.150.80">
    <property type="entry name" value="NAC domain"/>
    <property type="match status" value="1"/>
</dbReference>
<feature type="region of interest" description="Disordered" evidence="5">
    <location>
        <begin position="113"/>
        <end position="163"/>
    </location>
</feature>
<dbReference type="PROSITE" id="PS51005">
    <property type="entry name" value="NAC"/>
    <property type="match status" value="1"/>
</dbReference>
<dbReference type="OrthoDB" id="1604908at2759"/>